<keyword evidence="1" id="KW-0812">Transmembrane</keyword>
<evidence type="ECO:0000256" key="1">
    <source>
        <dbReference type="SAM" id="Phobius"/>
    </source>
</evidence>
<keyword evidence="3" id="KW-1185">Reference proteome</keyword>
<organism evidence="2 3">
    <name type="scientific">Nonomuraea guangzhouensis</name>
    <dbReference type="NCBI Taxonomy" id="1291555"/>
    <lineage>
        <taxon>Bacteria</taxon>
        <taxon>Bacillati</taxon>
        <taxon>Actinomycetota</taxon>
        <taxon>Actinomycetes</taxon>
        <taxon>Streptosporangiales</taxon>
        <taxon>Streptosporangiaceae</taxon>
        <taxon>Nonomuraea</taxon>
    </lineage>
</organism>
<evidence type="ECO:0000313" key="2">
    <source>
        <dbReference type="EMBL" id="MFD1545367.1"/>
    </source>
</evidence>
<proteinExistence type="predicted"/>
<comment type="caution">
    <text evidence="2">The sequence shown here is derived from an EMBL/GenBank/DDBJ whole genome shotgun (WGS) entry which is preliminary data.</text>
</comment>
<reference evidence="3" key="1">
    <citation type="journal article" date="2019" name="Int. J. Syst. Evol. Microbiol.">
        <title>The Global Catalogue of Microorganisms (GCM) 10K type strain sequencing project: providing services to taxonomists for standard genome sequencing and annotation.</title>
        <authorList>
            <consortium name="The Broad Institute Genomics Platform"/>
            <consortium name="The Broad Institute Genome Sequencing Center for Infectious Disease"/>
            <person name="Wu L."/>
            <person name="Ma J."/>
        </authorList>
    </citation>
    <scope>NUCLEOTIDE SEQUENCE [LARGE SCALE GENOMIC DNA]</scope>
    <source>
        <strain evidence="3">CGMCC 1.15399</strain>
    </source>
</reference>
<feature type="transmembrane region" description="Helical" evidence="1">
    <location>
        <begin position="70"/>
        <end position="90"/>
    </location>
</feature>
<feature type="transmembrane region" description="Helical" evidence="1">
    <location>
        <begin position="38"/>
        <end position="58"/>
    </location>
</feature>
<dbReference type="Proteomes" id="UP001597097">
    <property type="component" value="Unassembled WGS sequence"/>
</dbReference>
<dbReference type="EMBL" id="JBHUCM010000047">
    <property type="protein sequence ID" value="MFD1545367.1"/>
    <property type="molecule type" value="Genomic_DNA"/>
</dbReference>
<keyword evidence="1" id="KW-0472">Membrane</keyword>
<dbReference type="RefSeq" id="WP_219532054.1">
    <property type="nucleotide sequence ID" value="NZ_JAHKRM010000013.1"/>
</dbReference>
<sequence length="126" mass="13201">MDALRKALGALSVAYALIFFCAALLHTGLTLGPLHDAVIVPAAIVETFCGVVLLIGARGALTGRPWAWDGLIYTHAGALAGVLMGILALAFGAAETTALNTWYHRTMAALLIAGLVGALYRSRLRR</sequence>
<keyword evidence="1" id="KW-1133">Transmembrane helix</keyword>
<feature type="transmembrane region" description="Helical" evidence="1">
    <location>
        <begin position="7"/>
        <end position="26"/>
    </location>
</feature>
<accession>A0ABW4GRK0</accession>
<evidence type="ECO:0000313" key="3">
    <source>
        <dbReference type="Proteomes" id="UP001597097"/>
    </source>
</evidence>
<protein>
    <submittedName>
        <fullName evidence="2">Uncharacterized protein</fullName>
    </submittedName>
</protein>
<feature type="transmembrane region" description="Helical" evidence="1">
    <location>
        <begin position="102"/>
        <end position="120"/>
    </location>
</feature>
<name>A0ABW4GRK0_9ACTN</name>
<gene>
    <name evidence="2" type="ORF">ACFSJ0_50585</name>
</gene>